<feature type="transmembrane region" description="Helical" evidence="5">
    <location>
        <begin position="408"/>
        <end position="431"/>
    </location>
</feature>
<dbReference type="Proteomes" id="UP000769157">
    <property type="component" value="Unassembled WGS sequence"/>
</dbReference>
<evidence type="ECO:0000256" key="3">
    <source>
        <dbReference type="ARBA" id="ARBA00022989"/>
    </source>
</evidence>
<evidence type="ECO:0000313" key="9">
    <source>
        <dbReference type="Proteomes" id="UP000769157"/>
    </source>
</evidence>
<dbReference type="GO" id="GO:0007189">
    <property type="term" value="P:adenylate cyclase-activating G protein-coupled receptor signaling pathway"/>
    <property type="evidence" value="ECO:0007669"/>
    <property type="project" value="TreeGrafter"/>
</dbReference>
<dbReference type="GO" id="GO:0005886">
    <property type="term" value="C:plasma membrane"/>
    <property type="evidence" value="ECO:0007669"/>
    <property type="project" value="TreeGrafter"/>
</dbReference>
<keyword evidence="2 5" id="KW-0812">Transmembrane</keyword>
<evidence type="ECO:0000259" key="6">
    <source>
        <dbReference type="Pfam" id="PF11710"/>
    </source>
</evidence>
<protein>
    <recommendedName>
        <fullName evidence="10">G-protein coupled receptors family 1 profile domain-containing protein</fullName>
    </recommendedName>
</protein>
<feature type="transmembrane region" description="Helical" evidence="5">
    <location>
        <begin position="233"/>
        <end position="261"/>
    </location>
</feature>
<evidence type="ECO:0000256" key="1">
    <source>
        <dbReference type="ARBA" id="ARBA00004141"/>
    </source>
</evidence>
<gene>
    <name evidence="8" type="ORF">OGAPHI_007333</name>
</gene>
<reference evidence="8" key="1">
    <citation type="journal article" date="2021" name="Open Biol.">
        <title>Shared evolutionary footprints suggest mitochondrial oxidative damage underlies multiple complex I losses in fungi.</title>
        <authorList>
            <person name="Schikora-Tamarit M.A."/>
            <person name="Marcet-Houben M."/>
            <person name="Nosek J."/>
            <person name="Gabaldon T."/>
        </authorList>
    </citation>
    <scope>NUCLEOTIDE SEQUENCE</scope>
    <source>
        <strain evidence="8">CBS6075</strain>
    </source>
</reference>
<dbReference type="PANTHER" id="PTHR23112:SF37">
    <property type="entry name" value="G PROTEIN-COUPLED RECEPTOR GPR1"/>
    <property type="match status" value="1"/>
</dbReference>
<keyword evidence="3 5" id="KW-1133">Transmembrane helix</keyword>
<dbReference type="RefSeq" id="XP_046057839.1">
    <property type="nucleotide sequence ID" value="XM_046208718.1"/>
</dbReference>
<feature type="transmembrane region" description="Helical" evidence="5">
    <location>
        <begin position="378"/>
        <end position="396"/>
    </location>
</feature>
<feature type="domain" description="G protein-coupled receptor GPR1/2/3 C-terminal" evidence="7">
    <location>
        <begin position="368"/>
        <end position="437"/>
    </location>
</feature>
<name>A0A9P8NTL7_9ASCO</name>
<dbReference type="GeneID" id="70239297"/>
<feature type="transmembrane region" description="Helical" evidence="5">
    <location>
        <begin position="20"/>
        <end position="46"/>
    </location>
</feature>
<dbReference type="Pfam" id="PF11710">
    <property type="entry name" value="Git3"/>
    <property type="match status" value="2"/>
</dbReference>
<feature type="domain" description="Glucose receptor Git3-like N-terminal" evidence="6">
    <location>
        <begin position="26"/>
        <end position="141"/>
    </location>
</feature>
<organism evidence="8 9">
    <name type="scientific">Ogataea philodendri</name>
    <dbReference type="NCBI Taxonomy" id="1378263"/>
    <lineage>
        <taxon>Eukaryota</taxon>
        <taxon>Fungi</taxon>
        <taxon>Dikarya</taxon>
        <taxon>Ascomycota</taxon>
        <taxon>Saccharomycotina</taxon>
        <taxon>Pichiomycetes</taxon>
        <taxon>Pichiales</taxon>
        <taxon>Pichiaceae</taxon>
        <taxon>Ogataea</taxon>
    </lineage>
</organism>
<dbReference type="PANTHER" id="PTHR23112">
    <property type="entry name" value="G PROTEIN-COUPLED RECEPTOR 157-RELATED"/>
    <property type="match status" value="1"/>
</dbReference>
<feature type="transmembrane region" description="Helical" evidence="5">
    <location>
        <begin position="107"/>
        <end position="132"/>
    </location>
</feature>
<dbReference type="EMBL" id="JAEUBE010000511">
    <property type="protein sequence ID" value="KAH3660128.1"/>
    <property type="molecule type" value="Genomic_DNA"/>
</dbReference>
<evidence type="ECO:0008006" key="10">
    <source>
        <dbReference type="Google" id="ProtNLM"/>
    </source>
</evidence>
<comment type="caution">
    <text evidence="8">The sequence shown here is derived from an EMBL/GenBank/DDBJ whole genome shotgun (WGS) entry which is preliminary data.</text>
</comment>
<evidence type="ECO:0000259" key="7">
    <source>
        <dbReference type="Pfam" id="PF11970"/>
    </source>
</evidence>
<sequence>MGLLLANLTSVYDLDRSEVLLLDLFTFIPGTLSMMSGFLSIYWYFNIHVSRKTFRHKLILYLMLGNTIRGCIHFIYPILSLSALSRHSYQCAFFTELHFATCDVFGYLLNSSFVCGDVIIIVTALHSLLLIIRPQDARVYRASKSHPWKGRLRLVFKAEKNNIPESLALLQDGYLETQTYTYRQEAGLYRYDPLILLGCMVAIPCTLSSFAFVDGSRYDNYISFCYLPANPVWIRILGSWGLRLFAFVIILVCYFTIYVYIYASYQKLSAHHERLLNVNKHKPRLQSLRAFLFGVYYSIFDISMKNQSSMFVEATPTNQTPMVLETDQNVTPMNSQIPQIHSDSPIAQTQRELAIEVFEKSVQDFNDRKKSSLRALKFIFIYPLTYMIVWVVPLIAQILRFRRQKQPLALLCVVSFFQSIDGLIQVLVFCFREKPWKLASKLQEQQPAPPPLVNSPASGNGSQVDLVAMLKAAS</sequence>
<proteinExistence type="predicted"/>
<dbReference type="Pfam" id="PF11970">
    <property type="entry name" value="GPR_Gpa2_C"/>
    <property type="match status" value="1"/>
</dbReference>
<dbReference type="AlphaFoldDB" id="A0A9P8NTL7"/>
<comment type="subcellular location">
    <subcellularLocation>
        <location evidence="1">Membrane</location>
        <topology evidence="1">Multi-pass membrane protein</topology>
    </subcellularLocation>
</comment>
<keyword evidence="9" id="KW-1185">Reference proteome</keyword>
<evidence type="ECO:0000313" key="8">
    <source>
        <dbReference type="EMBL" id="KAH3660128.1"/>
    </source>
</evidence>
<evidence type="ECO:0000256" key="2">
    <source>
        <dbReference type="ARBA" id="ARBA00022692"/>
    </source>
</evidence>
<dbReference type="InterPro" id="IPR022596">
    <property type="entry name" value="GPR1/2/3_C"/>
</dbReference>
<feature type="transmembrane region" description="Helical" evidence="5">
    <location>
        <begin position="58"/>
        <end position="79"/>
    </location>
</feature>
<reference evidence="8" key="2">
    <citation type="submission" date="2021-01" db="EMBL/GenBank/DDBJ databases">
        <authorList>
            <person name="Schikora-Tamarit M.A."/>
        </authorList>
    </citation>
    <scope>NUCLEOTIDE SEQUENCE</scope>
    <source>
        <strain evidence="8">CBS6075</strain>
    </source>
</reference>
<feature type="domain" description="Glucose receptor Git3-like N-terminal" evidence="6">
    <location>
        <begin position="180"/>
        <end position="267"/>
    </location>
</feature>
<evidence type="ECO:0000256" key="5">
    <source>
        <dbReference type="SAM" id="Phobius"/>
    </source>
</evidence>
<keyword evidence="4 5" id="KW-0472">Membrane</keyword>
<dbReference type="GO" id="GO:0004930">
    <property type="term" value="F:G protein-coupled receptor activity"/>
    <property type="evidence" value="ECO:0007669"/>
    <property type="project" value="TreeGrafter"/>
</dbReference>
<dbReference type="OrthoDB" id="5368598at2759"/>
<dbReference type="InterPro" id="IPR023041">
    <property type="entry name" value="Glucose_rcpt_Git3-like_N"/>
</dbReference>
<evidence type="ECO:0000256" key="4">
    <source>
        <dbReference type="ARBA" id="ARBA00023136"/>
    </source>
</evidence>
<feature type="transmembrane region" description="Helical" evidence="5">
    <location>
        <begin position="194"/>
        <end position="213"/>
    </location>
</feature>
<accession>A0A9P8NTL7</accession>
<dbReference type="SUPFAM" id="SSF81321">
    <property type="entry name" value="Family A G protein-coupled receptor-like"/>
    <property type="match status" value="1"/>
</dbReference>